<keyword evidence="3" id="KW-1185">Reference proteome</keyword>
<protein>
    <submittedName>
        <fullName evidence="2">Uncharacterized protein</fullName>
    </submittedName>
</protein>
<organism evidence="2 3">
    <name type="scientific">Araneus ventricosus</name>
    <name type="common">Orbweaver spider</name>
    <name type="synonym">Epeira ventricosa</name>
    <dbReference type="NCBI Taxonomy" id="182803"/>
    <lineage>
        <taxon>Eukaryota</taxon>
        <taxon>Metazoa</taxon>
        <taxon>Ecdysozoa</taxon>
        <taxon>Arthropoda</taxon>
        <taxon>Chelicerata</taxon>
        <taxon>Arachnida</taxon>
        <taxon>Araneae</taxon>
        <taxon>Araneomorphae</taxon>
        <taxon>Entelegynae</taxon>
        <taxon>Araneoidea</taxon>
        <taxon>Araneidae</taxon>
        <taxon>Araneus</taxon>
    </lineage>
</organism>
<reference evidence="2 3" key="1">
    <citation type="journal article" date="2019" name="Sci. Rep.">
        <title>Orb-weaving spider Araneus ventricosus genome elucidates the spidroin gene catalogue.</title>
        <authorList>
            <person name="Kono N."/>
            <person name="Nakamura H."/>
            <person name="Ohtoshi R."/>
            <person name="Moran D.A.P."/>
            <person name="Shinohara A."/>
            <person name="Yoshida Y."/>
            <person name="Fujiwara M."/>
            <person name="Mori M."/>
            <person name="Tomita M."/>
            <person name="Arakawa K."/>
        </authorList>
    </citation>
    <scope>NUCLEOTIDE SEQUENCE [LARGE SCALE GENOMIC DNA]</scope>
</reference>
<dbReference type="Proteomes" id="UP000499080">
    <property type="component" value="Unassembled WGS sequence"/>
</dbReference>
<evidence type="ECO:0000313" key="3">
    <source>
        <dbReference type="Proteomes" id="UP000499080"/>
    </source>
</evidence>
<dbReference type="EMBL" id="BGPR01002426">
    <property type="protein sequence ID" value="GBM73244.1"/>
    <property type="molecule type" value="Genomic_DNA"/>
</dbReference>
<evidence type="ECO:0000313" key="2">
    <source>
        <dbReference type="EMBL" id="GBM73244.1"/>
    </source>
</evidence>
<proteinExistence type="predicted"/>
<accession>A0A4Y2I6J9</accession>
<feature type="compositionally biased region" description="Low complexity" evidence="1">
    <location>
        <begin position="57"/>
        <end position="71"/>
    </location>
</feature>
<name>A0A4Y2I6J9_ARAVE</name>
<comment type="caution">
    <text evidence="2">The sequence shown here is derived from an EMBL/GenBank/DDBJ whole genome shotgun (WGS) entry which is preliminary data.</text>
</comment>
<evidence type="ECO:0000256" key="1">
    <source>
        <dbReference type="SAM" id="MobiDB-lite"/>
    </source>
</evidence>
<sequence>MPMKVARDCKGILTQIFVRSHWALFRRRKKALPFLHLVSFERTEPRHPFSHGISALSASPPSRMSGSSHHPASLQSSALKKLAHKRSS</sequence>
<feature type="region of interest" description="Disordered" evidence="1">
    <location>
        <begin position="46"/>
        <end position="88"/>
    </location>
</feature>
<gene>
    <name evidence="2" type="ORF">AVEN_94688_1</name>
</gene>
<dbReference type="AlphaFoldDB" id="A0A4Y2I6J9"/>